<feature type="transmembrane region" description="Helical" evidence="1">
    <location>
        <begin position="273"/>
        <end position="290"/>
    </location>
</feature>
<dbReference type="InterPro" id="IPR043128">
    <property type="entry name" value="Rev_trsase/Diguanyl_cyclase"/>
</dbReference>
<dbReference type="InterPro" id="IPR000160">
    <property type="entry name" value="GGDEF_dom"/>
</dbReference>
<feature type="transmembrane region" description="Helical" evidence="1">
    <location>
        <begin position="38"/>
        <end position="57"/>
    </location>
</feature>
<dbReference type="PROSITE" id="PS50887">
    <property type="entry name" value="GGDEF"/>
    <property type="match status" value="1"/>
</dbReference>
<dbReference type="NCBIfam" id="TIGR00254">
    <property type="entry name" value="GGDEF"/>
    <property type="match status" value="1"/>
</dbReference>
<reference evidence="3 4" key="1">
    <citation type="submission" date="2022-02" db="EMBL/GenBank/DDBJ databases">
        <title>Uncovering new skin microbiome diversity through culturing and metagenomics.</title>
        <authorList>
            <person name="Conlan S."/>
            <person name="Deming C."/>
            <person name="Nisc Comparative Sequencing Program N."/>
            <person name="Segre J.A."/>
        </authorList>
    </citation>
    <scope>NUCLEOTIDE SEQUENCE [LARGE SCALE GENOMIC DNA]</scope>
    <source>
        <strain evidence="3 4">ACRQZ</strain>
    </source>
</reference>
<dbReference type="SMART" id="SM00267">
    <property type="entry name" value="GGDEF"/>
    <property type="match status" value="1"/>
</dbReference>
<dbReference type="Gene3D" id="3.30.70.270">
    <property type="match status" value="1"/>
</dbReference>
<feature type="transmembrane region" description="Helical" evidence="1">
    <location>
        <begin position="168"/>
        <end position="188"/>
    </location>
</feature>
<evidence type="ECO:0000313" key="3">
    <source>
        <dbReference type="EMBL" id="MCG7321763.1"/>
    </source>
</evidence>
<gene>
    <name evidence="3" type="ORF">MHL29_07650</name>
</gene>
<comment type="caution">
    <text evidence="3">The sequence shown here is derived from an EMBL/GenBank/DDBJ whole genome shotgun (WGS) entry which is preliminary data.</text>
</comment>
<dbReference type="SUPFAM" id="SSF55073">
    <property type="entry name" value="Nucleotide cyclase"/>
    <property type="match status" value="1"/>
</dbReference>
<protein>
    <submittedName>
        <fullName evidence="3">GGDEF domain-containing protein</fullName>
    </submittedName>
</protein>
<dbReference type="InterPro" id="IPR029787">
    <property type="entry name" value="Nucleotide_cyclase"/>
</dbReference>
<sequence>MGRWSVSLGLGGFYLLLAVVDLVTSRTGWGIDPDRTVRFGVYACAYLVLLASIAWALRQHPSRRNAFTYALLVAWAVYAVGDYVSDLTADLVYGHDRQLADPGDALMLGAYTIALTGYVQLVARARERLNVARTLDTLILTVALGTIAWITLVVPGLRSPLFQGHPSSAVVCALFPILDLVLLAVGVIRVMSRAPVSWGAIIGLACPALLLVGDCLDFANLIHDRQAPDAAHVAWVLAYGAVAAAVTAPVGANVGSSGRELDARLTARHHVPWLFGMGMLPVGVYGWQLAGAAGGGSVPDGSALSVSMLLMFGLVVARAAGMMRTSDQQSEVLEVLARNDHLTGLPNRRTGDAELGRALVRVEQTGEPLSVTIIDLDRFKAFNDSFGHHAGDELLVGCAHRWSDLLGPAEVLARYGGEEFVLITVGLPTSAVLDLLDRLRAATPRQQTFSAGVTQWQRGDSDADLVARADEALYAAKANGRARTYLWETRDASLDAGEGSR</sequence>
<keyword evidence="1" id="KW-0812">Transmembrane</keyword>
<feature type="transmembrane region" description="Helical" evidence="1">
    <location>
        <begin position="233"/>
        <end position="252"/>
    </location>
</feature>
<feature type="transmembrane region" description="Helical" evidence="1">
    <location>
        <begin position="302"/>
        <end position="320"/>
    </location>
</feature>
<keyword evidence="1" id="KW-1133">Transmembrane helix</keyword>
<name>A0ABS9Q3U6_9MICO</name>
<feature type="transmembrane region" description="Helical" evidence="1">
    <location>
        <begin position="195"/>
        <end position="213"/>
    </location>
</feature>
<dbReference type="RefSeq" id="WP_239263639.1">
    <property type="nucleotide sequence ID" value="NZ_JAKRCV010000018.1"/>
</dbReference>
<keyword evidence="1" id="KW-0472">Membrane</keyword>
<dbReference type="InterPro" id="IPR050469">
    <property type="entry name" value="Diguanylate_Cyclase"/>
</dbReference>
<organism evidence="3 4">
    <name type="scientific">Arsenicicoccus bolidensis</name>
    <dbReference type="NCBI Taxonomy" id="229480"/>
    <lineage>
        <taxon>Bacteria</taxon>
        <taxon>Bacillati</taxon>
        <taxon>Actinomycetota</taxon>
        <taxon>Actinomycetes</taxon>
        <taxon>Micrococcales</taxon>
        <taxon>Intrasporangiaceae</taxon>
        <taxon>Arsenicicoccus</taxon>
    </lineage>
</organism>
<dbReference type="EMBL" id="JAKRCV010000018">
    <property type="protein sequence ID" value="MCG7321763.1"/>
    <property type="molecule type" value="Genomic_DNA"/>
</dbReference>
<feature type="transmembrane region" description="Helical" evidence="1">
    <location>
        <begin position="135"/>
        <end position="156"/>
    </location>
</feature>
<evidence type="ECO:0000313" key="4">
    <source>
        <dbReference type="Proteomes" id="UP001521931"/>
    </source>
</evidence>
<dbReference type="Pfam" id="PF00990">
    <property type="entry name" value="GGDEF"/>
    <property type="match status" value="1"/>
</dbReference>
<feature type="domain" description="GGDEF" evidence="2">
    <location>
        <begin position="367"/>
        <end position="489"/>
    </location>
</feature>
<evidence type="ECO:0000256" key="1">
    <source>
        <dbReference type="SAM" id="Phobius"/>
    </source>
</evidence>
<evidence type="ECO:0000259" key="2">
    <source>
        <dbReference type="PROSITE" id="PS50887"/>
    </source>
</evidence>
<feature type="transmembrane region" description="Helical" evidence="1">
    <location>
        <begin position="66"/>
        <end position="85"/>
    </location>
</feature>
<dbReference type="PANTHER" id="PTHR45138:SF9">
    <property type="entry name" value="DIGUANYLATE CYCLASE DGCM-RELATED"/>
    <property type="match status" value="1"/>
</dbReference>
<proteinExistence type="predicted"/>
<feature type="transmembrane region" description="Helical" evidence="1">
    <location>
        <begin position="105"/>
        <end position="123"/>
    </location>
</feature>
<dbReference type="Proteomes" id="UP001521931">
    <property type="component" value="Unassembled WGS sequence"/>
</dbReference>
<keyword evidence="4" id="KW-1185">Reference proteome</keyword>
<accession>A0ABS9Q3U6</accession>
<dbReference type="PANTHER" id="PTHR45138">
    <property type="entry name" value="REGULATORY COMPONENTS OF SENSORY TRANSDUCTION SYSTEM"/>
    <property type="match status" value="1"/>
</dbReference>
<dbReference type="CDD" id="cd01949">
    <property type="entry name" value="GGDEF"/>
    <property type="match status" value="1"/>
</dbReference>